<evidence type="ECO:0000256" key="1">
    <source>
        <dbReference type="ARBA" id="ARBA00009759"/>
    </source>
</evidence>
<sequence length="83" mass="9184">MDSAEIEQCFEVALGLVKEAGQVVREAIKKQKTIETKSCNVDLVTESDKAVEKLLIEGLASMPLSQIHRRGKHSSRSQMCLDP</sequence>
<keyword evidence="3" id="KW-1185">Reference proteome</keyword>
<proteinExistence type="inferred from homology"/>
<organism evidence="2 3">
    <name type="scientific">Scylla paramamosain</name>
    <name type="common">Mud crab</name>
    <dbReference type="NCBI Taxonomy" id="85552"/>
    <lineage>
        <taxon>Eukaryota</taxon>
        <taxon>Metazoa</taxon>
        <taxon>Ecdysozoa</taxon>
        <taxon>Arthropoda</taxon>
        <taxon>Crustacea</taxon>
        <taxon>Multicrustacea</taxon>
        <taxon>Malacostraca</taxon>
        <taxon>Eumalacostraca</taxon>
        <taxon>Eucarida</taxon>
        <taxon>Decapoda</taxon>
        <taxon>Pleocyemata</taxon>
        <taxon>Brachyura</taxon>
        <taxon>Eubrachyura</taxon>
        <taxon>Portunoidea</taxon>
        <taxon>Portunidae</taxon>
        <taxon>Portuninae</taxon>
        <taxon>Scylla</taxon>
    </lineage>
</organism>
<dbReference type="Gene3D" id="3.30.540.10">
    <property type="entry name" value="Fructose-1,6-Bisphosphatase, subunit A, domain 1"/>
    <property type="match status" value="1"/>
</dbReference>
<evidence type="ECO:0000313" key="3">
    <source>
        <dbReference type="Proteomes" id="UP001487740"/>
    </source>
</evidence>
<dbReference type="InterPro" id="IPR000760">
    <property type="entry name" value="Inositol_monophosphatase-like"/>
</dbReference>
<comment type="caution">
    <text evidence="2">The sequence shown here is derived from an EMBL/GenBank/DDBJ whole genome shotgun (WGS) entry which is preliminary data.</text>
</comment>
<dbReference type="AlphaFoldDB" id="A0AAW0SFW4"/>
<protein>
    <submittedName>
        <fullName evidence="2">Uncharacterized protein</fullName>
    </submittedName>
</protein>
<dbReference type="PANTHER" id="PTHR20854:SF4">
    <property type="entry name" value="INOSITOL-1-MONOPHOSPHATASE-RELATED"/>
    <property type="match status" value="1"/>
</dbReference>
<dbReference type="Proteomes" id="UP001487740">
    <property type="component" value="Unassembled WGS sequence"/>
</dbReference>
<dbReference type="EMBL" id="JARAKH010000690">
    <property type="protein sequence ID" value="KAK8374043.1"/>
    <property type="molecule type" value="Genomic_DNA"/>
</dbReference>
<dbReference type="Pfam" id="PF00459">
    <property type="entry name" value="Inositol_P"/>
    <property type="match status" value="1"/>
</dbReference>
<dbReference type="GO" id="GO:0006020">
    <property type="term" value="P:inositol metabolic process"/>
    <property type="evidence" value="ECO:0007669"/>
    <property type="project" value="TreeGrafter"/>
</dbReference>
<reference evidence="2 3" key="1">
    <citation type="submission" date="2023-03" db="EMBL/GenBank/DDBJ databases">
        <title>High-quality genome of Scylla paramamosain provides insights in environmental adaptation.</title>
        <authorList>
            <person name="Zhang L."/>
        </authorList>
    </citation>
    <scope>NUCLEOTIDE SEQUENCE [LARGE SCALE GENOMIC DNA]</scope>
    <source>
        <strain evidence="2">LZ_2023a</strain>
        <tissue evidence="2">Muscle</tissue>
    </source>
</reference>
<dbReference type="GO" id="GO:0008934">
    <property type="term" value="F:inositol monophosphate 1-phosphatase activity"/>
    <property type="evidence" value="ECO:0007669"/>
    <property type="project" value="TreeGrafter"/>
</dbReference>
<name>A0AAW0SFW4_SCYPA</name>
<dbReference type="PANTHER" id="PTHR20854">
    <property type="entry name" value="INOSITOL MONOPHOSPHATASE"/>
    <property type="match status" value="1"/>
</dbReference>
<dbReference type="GO" id="GO:0007165">
    <property type="term" value="P:signal transduction"/>
    <property type="evidence" value="ECO:0007669"/>
    <property type="project" value="TreeGrafter"/>
</dbReference>
<accession>A0AAW0SFW4</accession>
<dbReference type="SUPFAM" id="SSF56655">
    <property type="entry name" value="Carbohydrate phosphatase"/>
    <property type="match status" value="1"/>
</dbReference>
<gene>
    <name evidence="2" type="ORF">O3P69_020943</name>
</gene>
<evidence type="ECO:0000313" key="2">
    <source>
        <dbReference type="EMBL" id="KAK8374043.1"/>
    </source>
</evidence>
<comment type="similarity">
    <text evidence="1">Belongs to the inositol monophosphatase superfamily.</text>
</comment>